<protein>
    <submittedName>
        <fullName evidence="2">Uncharacterized protein</fullName>
    </submittedName>
</protein>
<dbReference type="EMBL" id="BGZK01000406">
    <property type="protein sequence ID" value="GBP41785.1"/>
    <property type="molecule type" value="Genomic_DNA"/>
</dbReference>
<sequence>MRASRHRYARYENGNGKGKCGPLDSGHAQNQGAQQNFGGSDSRQACLQSGPPICACVWTWQGYSESNISQVLAASKVAPLDSAEH</sequence>
<name>A0A4C1VVC4_EUMVA</name>
<evidence type="ECO:0000313" key="3">
    <source>
        <dbReference type="Proteomes" id="UP000299102"/>
    </source>
</evidence>
<comment type="caution">
    <text evidence="2">The sequence shown here is derived from an EMBL/GenBank/DDBJ whole genome shotgun (WGS) entry which is preliminary data.</text>
</comment>
<reference evidence="2 3" key="1">
    <citation type="journal article" date="2019" name="Commun. Biol.">
        <title>The bagworm genome reveals a unique fibroin gene that provides high tensile strength.</title>
        <authorList>
            <person name="Kono N."/>
            <person name="Nakamura H."/>
            <person name="Ohtoshi R."/>
            <person name="Tomita M."/>
            <person name="Numata K."/>
            <person name="Arakawa K."/>
        </authorList>
    </citation>
    <scope>NUCLEOTIDE SEQUENCE [LARGE SCALE GENOMIC DNA]</scope>
</reference>
<proteinExistence type="predicted"/>
<organism evidence="2 3">
    <name type="scientific">Eumeta variegata</name>
    <name type="common">Bagworm moth</name>
    <name type="synonym">Eumeta japonica</name>
    <dbReference type="NCBI Taxonomy" id="151549"/>
    <lineage>
        <taxon>Eukaryota</taxon>
        <taxon>Metazoa</taxon>
        <taxon>Ecdysozoa</taxon>
        <taxon>Arthropoda</taxon>
        <taxon>Hexapoda</taxon>
        <taxon>Insecta</taxon>
        <taxon>Pterygota</taxon>
        <taxon>Neoptera</taxon>
        <taxon>Endopterygota</taxon>
        <taxon>Lepidoptera</taxon>
        <taxon>Glossata</taxon>
        <taxon>Ditrysia</taxon>
        <taxon>Tineoidea</taxon>
        <taxon>Psychidae</taxon>
        <taxon>Oiketicinae</taxon>
        <taxon>Eumeta</taxon>
    </lineage>
</organism>
<gene>
    <name evidence="2" type="ORF">EVAR_26907_1</name>
</gene>
<dbReference type="AlphaFoldDB" id="A0A4C1VVC4"/>
<keyword evidence="3" id="KW-1185">Reference proteome</keyword>
<feature type="region of interest" description="Disordered" evidence="1">
    <location>
        <begin position="1"/>
        <end position="45"/>
    </location>
</feature>
<accession>A0A4C1VVC4</accession>
<evidence type="ECO:0000313" key="2">
    <source>
        <dbReference type="EMBL" id="GBP41785.1"/>
    </source>
</evidence>
<dbReference type="Proteomes" id="UP000299102">
    <property type="component" value="Unassembled WGS sequence"/>
</dbReference>
<evidence type="ECO:0000256" key="1">
    <source>
        <dbReference type="SAM" id="MobiDB-lite"/>
    </source>
</evidence>
<feature type="compositionally biased region" description="Low complexity" evidence="1">
    <location>
        <begin position="26"/>
        <end position="39"/>
    </location>
</feature>